<dbReference type="AlphaFoldDB" id="A0A544VQ91"/>
<dbReference type="Pfam" id="PF00106">
    <property type="entry name" value="adh_short"/>
    <property type="match status" value="1"/>
</dbReference>
<keyword evidence="3" id="KW-1185">Reference proteome</keyword>
<dbReference type="EMBL" id="VIFX01000178">
    <property type="protein sequence ID" value="TQR76688.1"/>
    <property type="molecule type" value="Genomic_DNA"/>
</dbReference>
<dbReference type="RefSeq" id="WP_142556196.1">
    <property type="nucleotide sequence ID" value="NZ_VIFX01000178.1"/>
</dbReference>
<evidence type="ECO:0000256" key="1">
    <source>
        <dbReference type="ARBA" id="ARBA00006484"/>
    </source>
</evidence>
<feature type="non-terminal residue" evidence="2">
    <location>
        <position position="95"/>
    </location>
</feature>
<dbReference type="PANTHER" id="PTHR43943:SF2">
    <property type="entry name" value="DEHYDROGENASE_REDUCTASE 4"/>
    <property type="match status" value="1"/>
</dbReference>
<evidence type="ECO:0000313" key="2">
    <source>
        <dbReference type="EMBL" id="TQR76688.1"/>
    </source>
</evidence>
<accession>A0A544VQ91</accession>
<dbReference type="PANTHER" id="PTHR43943">
    <property type="entry name" value="DEHYDROGENASE/REDUCTASE (SDR FAMILY) MEMBER 4"/>
    <property type="match status" value="1"/>
</dbReference>
<dbReference type="SUPFAM" id="SSF51735">
    <property type="entry name" value="NAD(P)-binding Rossmann-fold domains"/>
    <property type="match status" value="1"/>
</dbReference>
<reference evidence="2 3" key="1">
    <citation type="submission" date="2018-10" db="EMBL/GenBank/DDBJ databases">
        <title>Draft genome of Mycobacterium hodleri strain B.</title>
        <authorList>
            <person name="Amande T.J."/>
            <person name="Mcgenity T.J."/>
        </authorList>
    </citation>
    <scope>NUCLEOTIDE SEQUENCE [LARGE SCALE GENOMIC DNA]</scope>
    <source>
        <strain evidence="2 3">B</strain>
    </source>
</reference>
<dbReference type="InterPro" id="IPR002347">
    <property type="entry name" value="SDR_fam"/>
</dbReference>
<comment type="similarity">
    <text evidence="1">Belongs to the short-chain dehydrogenases/reductases (SDR) family.</text>
</comment>
<gene>
    <name evidence="2" type="ORF">D8S82_33685</name>
</gene>
<dbReference type="InterPro" id="IPR036291">
    <property type="entry name" value="NAD(P)-bd_dom_sf"/>
</dbReference>
<dbReference type="PRINTS" id="PR00081">
    <property type="entry name" value="GDHRDH"/>
</dbReference>
<sequence length="95" mass="9846">MSDDSMGALHGVNAIVTGSTRGLGFAFARALLDQGARVVISGRDEEACRAAATTLDPDGESVRYVVGGIEVESTAAALVQQCQDAFGRVDFVVNN</sequence>
<organism evidence="2 3">
    <name type="scientific">Mycolicibacterium hodleri</name>
    <dbReference type="NCBI Taxonomy" id="49897"/>
    <lineage>
        <taxon>Bacteria</taxon>
        <taxon>Bacillati</taxon>
        <taxon>Actinomycetota</taxon>
        <taxon>Actinomycetes</taxon>
        <taxon>Mycobacteriales</taxon>
        <taxon>Mycobacteriaceae</taxon>
        <taxon>Mycolicibacterium</taxon>
    </lineage>
</organism>
<evidence type="ECO:0000313" key="3">
    <source>
        <dbReference type="Proteomes" id="UP000315759"/>
    </source>
</evidence>
<comment type="caution">
    <text evidence="2">The sequence shown here is derived from an EMBL/GenBank/DDBJ whole genome shotgun (WGS) entry which is preliminary data.</text>
</comment>
<protein>
    <submittedName>
        <fullName evidence="2">SDR family NAD(P)-dependent oxidoreductase</fullName>
    </submittedName>
</protein>
<name>A0A544VQ91_9MYCO</name>
<dbReference type="Proteomes" id="UP000315759">
    <property type="component" value="Unassembled WGS sequence"/>
</dbReference>
<dbReference type="Gene3D" id="3.40.50.720">
    <property type="entry name" value="NAD(P)-binding Rossmann-like Domain"/>
    <property type="match status" value="1"/>
</dbReference>
<proteinExistence type="inferred from homology"/>